<sequence length="163" mass="18947">MEELNKRNKDVVCKKRKLIEISSDEDDKKDDTPLTIIYENETPTTTPLQTITDPIWSKGSVIPVRVATKRREELHPQWPSKTAKYEQISPVKNNLYDFSEEKMGAFSSNVMMLNVSIEWETEDTKEDTIDDSPISLCEEVNKLRARLYHLEAMLIAHVCEWKC</sequence>
<organism evidence="1 2">
    <name type="scientific">Mytilus edulis</name>
    <name type="common">Blue mussel</name>
    <dbReference type="NCBI Taxonomy" id="6550"/>
    <lineage>
        <taxon>Eukaryota</taxon>
        <taxon>Metazoa</taxon>
        <taxon>Spiralia</taxon>
        <taxon>Lophotrochozoa</taxon>
        <taxon>Mollusca</taxon>
        <taxon>Bivalvia</taxon>
        <taxon>Autobranchia</taxon>
        <taxon>Pteriomorphia</taxon>
        <taxon>Mytilida</taxon>
        <taxon>Mytiloidea</taxon>
        <taxon>Mytilidae</taxon>
        <taxon>Mytilinae</taxon>
        <taxon>Mytilus</taxon>
    </lineage>
</organism>
<dbReference type="EMBL" id="CAJPWZ010001135">
    <property type="protein sequence ID" value="CAG2209091.1"/>
    <property type="molecule type" value="Genomic_DNA"/>
</dbReference>
<dbReference type="AlphaFoldDB" id="A0A8S3RIN8"/>
<comment type="caution">
    <text evidence="1">The sequence shown here is derived from an EMBL/GenBank/DDBJ whole genome shotgun (WGS) entry which is preliminary data.</text>
</comment>
<keyword evidence="2" id="KW-1185">Reference proteome</keyword>
<reference evidence="1" key="1">
    <citation type="submission" date="2021-03" db="EMBL/GenBank/DDBJ databases">
        <authorList>
            <person name="Bekaert M."/>
        </authorList>
    </citation>
    <scope>NUCLEOTIDE SEQUENCE</scope>
</reference>
<dbReference type="Proteomes" id="UP000683360">
    <property type="component" value="Unassembled WGS sequence"/>
</dbReference>
<evidence type="ECO:0000313" key="1">
    <source>
        <dbReference type="EMBL" id="CAG2209091.1"/>
    </source>
</evidence>
<accession>A0A8S3RIN8</accession>
<name>A0A8S3RIN8_MYTED</name>
<gene>
    <name evidence="1" type="ORF">MEDL_23239</name>
</gene>
<protein>
    <submittedName>
        <fullName evidence="1">Uncharacterized protein</fullName>
    </submittedName>
</protein>
<proteinExistence type="predicted"/>
<evidence type="ECO:0000313" key="2">
    <source>
        <dbReference type="Proteomes" id="UP000683360"/>
    </source>
</evidence>